<organism evidence="1 2">
    <name type="scientific">Thamnidium elegans</name>
    <dbReference type="NCBI Taxonomy" id="101142"/>
    <lineage>
        <taxon>Eukaryota</taxon>
        <taxon>Fungi</taxon>
        <taxon>Fungi incertae sedis</taxon>
        <taxon>Mucoromycota</taxon>
        <taxon>Mucoromycotina</taxon>
        <taxon>Mucoromycetes</taxon>
        <taxon>Mucorales</taxon>
        <taxon>Mucorineae</taxon>
        <taxon>Mucoraceae</taxon>
        <taxon>Thamnidium</taxon>
    </lineage>
</organism>
<sequence length="248" mass="28703">MTGTLHDIGEVDICYLVDPTDSVLALDIRTNTLPFKFHRYISNQEESNSKIPSQEETQGKERVQLNSLAQVVQFINEVFVPFNPHNHAVYILKQISTKDIFRIVSAKKIREKQKTENNAVTKRARMLYVMKEGFFDKAVLAITDHPPYYKAFMKNLEEEGYELISYIRKPKGKEKDDVRVRLLETMAIRLTERCSVKAVYASPFSNSMDEIASRDLCEKSKSLVKQLNNVSGSAQDIFVYIYRQKKYD</sequence>
<keyword evidence="2" id="KW-1185">Reference proteome</keyword>
<reference evidence="1" key="1">
    <citation type="submission" date="2021-01" db="EMBL/GenBank/DDBJ databases">
        <title>Metabolic potential, ecology and presence of endohyphal bacteria is reflected in genomic diversity of Mucoromycotina.</title>
        <authorList>
            <person name="Muszewska A."/>
            <person name="Okrasinska A."/>
            <person name="Steczkiewicz K."/>
            <person name="Drgas O."/>
            <person name="Orlowska M."/>
            <person name="Perlinska-Lenart U."/>
            <person name="Aleksandrzak-Piekarczyk T."/>
            <person name="Szatraj K."/>
            <person name="Zielenkiewicz U."/>
            <person name="Pilsyk S."/>
            <person name="Malc E."/>
            <person name="Mieczkowski P."/>
            <person name="Kruszewska J.S."/>
            <person name="Biernat P."/>
            <person name="Pawlowska J."/>
        </authorList>
    </citation>
    <scope>NUCLEOTIDE SEQUENCE</scope>
    <source>
        <strain evidence="1">WA0000018081</strain>
    </source>
</reference>
<evidence type="ECO:0000313" key="2">
    <source>
        <dbReference type="Proteomes" id="UP000613177"/>
    </source>
</evidence>
<accession>A0A8H7VUX6</accession>
<evidence type="ECO:0000313" key="1">
    <source>
        <dbReference type="EMBL" id="KAG2235431.1"/>
    </source>
</evidence>
<comment type="caution">
    <text evidence="1">The sequence shown here is derived from an EMBL/GenBank/DDBJ whole genome shotgun (WGS) entry which is preliminary data.</text>
</comment>
<proteinExistence type="predicted"/>
<protein>
    <submittedName>
        <fullName evidence="1">Uncharacterized protein</fullName>
    </submittedName>
</protein>
<dbReference type="Proteomes" id="UP000613177">
    <property type="component" value="Unassembled WGS sequence"/>
</dbReference>
<dbReference type="AlphaFoldDB" id="A0A8H7VUX6"/>
<name>A0A8H7VUX6_9FUNG</name>
<dbReference type="EMBL" id="JAEPRE010000033">
    <property type="protein sequence ID" value="KAG2235431.1"/>
    <property type="molecule type" value="Genomic_DNA"/>
</dbReference>
<gene>
    <name evidence="1" type="ORF">INT48_005781</name>
</gene>